<dbReference type="GO" id="GO:0005524">
    <property type="term" value="F:ATP binding"/>
    <property type="evidence" value="ECO:0007669"/>
    <property type="project" value="InterPro"/>
</dbReference>
<dbReference type="OrthoDB" id="6500965at2"/>
<dbReference type="InterPro" id="IPR051396">
    <property type="entry name" value="Bact_Antivir_Def_Nuclease"/>
</dbReference>
<dbReference type="AlphaFoldDB" id="A0A2L1UU30"/>
<feature type="domain" description="ATPase AAA-type core" evidence="1">
    <location>
        <begin position="243"/>
        <end position="327"/>
    </location>
</feature>
<keyword evidence="4" id="KW-1185">Reference proteome</keyword>
<dbReference type="KEGG" id="rox:BV494_16460"/>
<dbReference type="Gene3D" id="3.40.50.300">
    <property type="entry name" value="P-loop containing nucleotide triphosphate hydrolases"/>
    <property type="match status" value="1"/>
</dbReference>
<dbReference type="PANTHER" id="PTHR43581:SF2">
    <property type="entry name" value="EXCINUCLEASE ATPASE SUBUNIT"/>
    <property type="match status" value="1"/>
</dbReference>
<sequence length="442" mass="49758">MRQPYRLESITLRDVGVFENTHFDFPPIKSAGADAEKAEIHIFTGPNGCGKSTLLYALAAVFEYTFRSEHLLISRCSKNSSTVDFSFASQASSIYLKNYIYTKNKGLGISGQMLEPSENEQLKKYQHFMVTMSGTTDFAAFAYSGQSSSSDKFDVTAIEEITESPFEKALSFNTTVRPKIVAQWIALNRSNAALALQDGALEEIKNYDLALERISKFIKTVCDLDVSFRLERNPRSVSLIINGEIVPFNVLPDGLKSIIGWVADLALRLEAIPWKESRDIFSQPIILFLDEVDIHLHPKWQRRILPAIQKLLPNAQVFVSTHSPFVVGSVEDAWVYRLPDPQRLVCRDPHIAEVITPTESAGGKSYQVILEEVFGVEEQFDVETEELLEQLRLARNGYLAGTQDDSELKKTVELLLAKNSEELEGIVQMEMRQVARRKPKGN</sequence>
<evidence type="ECO:0008006" key="5">
    <source>
        <dbReference type="Google" id="ProtNLM"/>
    </source>
</evidence>
<reference evidence="4" key="1">
    <citation type="submission" date="2017-01" db="EMBL/GenBank/DDBJ databases">
        <title>Genome sequence of Rouxiella sp. ERMR1:05.</title>
        <authorList>
            <person name="Kumar R."/>
            <person name="Singh D."/>
            <person name="Kumar S."/>
        </authorList>
    </citation>
    <scope>NUCLEOTIDE SEQUENCE [LARGE SCALE GENOMIC DNA]</scope>
    <source>
        <strain evidence="4">ERMR1:05</strain>
    </source>
</reference>
<dbReference type="Pfam" id="PF13476">
    <property type="entry name" value="AAA_23"/>
    <property type="match status" value="1"/>
</dbReference>
<dbReference type="Proteomes" id="UP000239197">
    <property type="component" value="Chromosome"/>
</dbReference>
<dbReference type="InterPro" id="IPR027417">
    <property type="entry name" value="P-loop_NTPase"/>
</dbReference>
<dbReference type="GO" id="GO:0016887">
    <property type="term" value="F:ATP hydrolysis activity"/>
    <property type="evidence" value="ECO:0007669"/>
    <property type="project" value="InterPro"/>
</dbReference>
<name>A0A2L1UU30_9GAMM</name>
<dbReference type="InterPro" id="IPR038729">
    <property type="entry name" value="Rad50/SbcC_AAA"/>
</dbReference>
<evidence type="ECO:0000313" key="3">
    <source>
        <dbReference type="EMBL" id="AVF36421.1"/>
    </source>
</evidence>
<dbReference type="RefSeq" id="WP_104923830.1">
    <property type="nucleotide sequence ID" value="NZ_CP019062.1"/>
</dbReference>
<dbReference type="InterPro" id="IPR003959">
    <property type="entry name" value="ATPase_AAA_core"/>
</dbReference>
<evidence type="ECO:0000313" key="4">
    <source>
        <dbReference type="Proteomes" id="UP000239197"/>
    </source>
</evidence>
<gene>
    <name evidence="3" type="ORF">BV494_16460</name>
</gene>
<feature type="domain" description="Rad50/SbcC-type AAA" evidence="2">
    <location>
        <begin position="9"/>
        <end position="143"/>
    </location>
</feature>
<dbReference type="PANTHER" id="PTHR43581">
    <property type="entry name" value="ATP/GTP PHOSPHATASE"/>
    <property type="match status" value="1"/>
</dbReference>
<accession>A0A2L1UU30</accession>
<dbReference type="CDD" id="cd00267">
    <property type="entry name" value="ABC_ATPase"/>
    <property type="match status" value="2"/>
</dbReference>
<evidence type="ECO:0000259" key="2">
    <source>
        <dbReference type="Pfam" id="PF13476"/>
    </source>
</evidence>
<proteinExistence type="predicted"/>
<dbReference type="SUPFAM" id="SSF52540">
    <property type="entry name" value="P-loop containing nucleoside triphosphate hydrolases"/>
    <property type="match status" value="1"/>
</dbReference>
<organism evidence="3 4">
    <name type="scientific">Rahnella sikkimica</name>
    <dbReference type="NCBI Taxonomy" id="1805933"/>
    <lineage>
        <taxon>Bacteria</taxon>
        <taxon>Pseudomonadati</taxon>
        <taxon>Pseudomonadota</taxon>
        <taxon>Gammaproteobacteria</taxon>
        <taxon>Enterobacterales</taxon>
        <taxon>Yersiniaceae</taxon>
        <taxon>Rahnella</taxon>
    </lineage>
</organism>
<protein>
    <recommendedName>
        <fullName evidence="5">ATPase AAA-type core domain-containing protein</fullName>
    </recommendedName>
</protein>
<evidence type="ECO:0000259" key="1">
    <source>
        <dbReference type="Pfam" id="PF13304"/>
    </source>
</evidence>
<dbReference type="Pfam" id="PF13304">
    <property type="entry name" value="AAA_21"/>
    <property type="match status" value="1"/>
</dbReference>
<dbReference type="EMBL" id="CP019062">
    <property type="protein sequence ID" value="AVF36421.1"/>
    <property type="molecule type" value="Genomic_DNA"/>
</dbReference>